<name>A0A2H9T4L8_9ZZZZ</name>
<gene>
    <name evidence="1" type="ORF">CI610_02907</name>
</gene>
<protein>
    <recommendedName>
        <fullName evidence="2">SGNH hydrolase-type esterase domain-containing protein</fullName>
    </recommendedName>
</protein>
<sequence>MNRCVLFSDSRFAGARLVDIALNVSRGSGLCDQVRYLQNFNHTGYKLYIICAGINDIPDNIGYYLEQEQINKYNYLTKKILDIEHEIKTHNPTAQVIFGTIPPKDLKISIRKYPHKSPSTICSNHKTPTEIRRVCSEA</sequence>
<evidence type="ECO:0000313" key="1">
    <source>
        <dbReference type="EMBL" id="PJE78163.1"/>
    </source>
</evidence>
<dbReference type="Gene3D" id="3.40.50.1110">
    <property type="entry name" value="SGNH hydrolase"/>
    <property type="match status" value="1"/>
</dbReference>
<comment type="caution">
    <text evidence="1">The sequence shown here is derived from an EMBL/GenBank/DDBJ whole genome shotgun (WGS) entry which is preliminary data.</text>
</comment>
<dbReference type="SUPFAM" id="SSF52266">
    <property type="entry name" value="SGNH hydrolase"/>
    <property type="match status" value="1"/>
</dbReference>
<proteinExistence type="predicted"/>
<accession>A0A2H9T4L8</accession>
<dbReference type="EMBL" id="NSIT01000246">
    <property type="protein sequence ID" value="PJE78163.1"/>
    <property type="molecule type" value="Genomic_DNA"/>
</dbReference>
<dbReference type="AlphaFoldDB" id="A0A2H9T4L8"/>
<organism evidence="1">
    <name type="scientific">invertebrate metagenome</name>
    <dbReference type="NCBI Taxonomy" id="1711999"/>
    <lineage>
        <taxon>unclassified sequences</taxon>
        <taxon>metagenomes</taxon>
        <taxon>organismal metagenomes</taxon>
    </lineage>
</organism>
<evidence type="ECO:0008006" key="2">
    <source>
        <dbReference type="Google" id="ProtNLM"/>
    </source>
</evidence>
<dbReference type="InterPro" id="IPR036514">
    <property type="entry name" value="SGNH_hydro_sf"/>
</dbReference>
<reference evidence="1" key="1">
    <citation type="journal article" date="2017" name="Appl. Environ. Microbiol.">
        <title>Molecular characterization of an Endozoicomonas-like organism causing infection in king scallop Pecten maximus L.</title>
        <authorList>
            <person name="Cano I."/>
            <person name="van Aerle R."/>
            <person name="Ross S."/>
            <person name="Verner-Jeffreys D.W."/>
            <person name="Paley R.K."/>
            <person name="Rimmer G."/>
            <person name="Ryder D."/>
            <person name="Hooper P."/>
            <person name="Stone D."/>
            <person name="Feist S.W."/>
        </authorList>
    </citation>
    <scope>NUCLEOTIDE SEQUENCE</scope>
</reference>